<proteinExistence type="predicted"/>
<gene>
    <name evidence="2" type="ORF">OH76DRAFT_1490973</name>
</gene>
<keyword evidence="3" id="KW-1185">Reference proteome</keyword>
<evidence type="ECO:0000313" key="3">
    <source>
        <dbReference type="Proteomes" id="UP000256964"/>
    </source>
</evidence>
<organism evidence="2 3">
    <name type="scientific">Lentinus brumalis</name>
    <dbReference type="NCBI Taxonomy" id="2498619"/>
    <lineage>
        <taxon>Eukaryota</taxon>
        <taxon>Fungi</taxon>
        <taxon>Dikarya</taxon>
        <taxon>Basidiomycota</taxon>
        <taxon>Agaricomycotina</taxon>
        <taxon>Agaricomycetes</taxon>
        <taxon>Polyporales</taxon>
        <taxon>Polyporaceae</taxon>
        <taxon>Lentinus</taxon>
    </lineage>
</organism>
<name>A0A371CH50_9APHY</name>
<evidence type="ECO:0000313" key="2">
    <source>
        <dbReference type="EMBL" id="RDX39610.1"/>
    </source>
</evidence>
<feature type="region of interest" description="Disordered" evidence="1">
    <location>
        <begin position="223"/>
        <end position="248"/>
    </location>
</feature>
<evidence type="ECO:0000256" key="1">
    <source>
        <dbReference type="SAM" id="MobiDB-lite"/>
    </source>
</evidence>
<reference evidence="2 3" key="1">
    <citation type="journal article" date="2018" name="Biotechnol. Biofuels">
        <title>Integrative visual omics of the white-rot fungus Polyporus brumalis exposes the biotechnological potential of its oxidative enzymes for delignifying raw plant biomass.</title>
        <authorList>
            <person name="Miyauchi S."/>
            <person name="Rancon A."/>
            <person name="Drula E."/>
            <person name="Hage H."/>
            <person name="Chaduli D."/>
            <person name="Favel A."/>
            <person name="Grisel S."/>
            <person name="Henrissat B."/>
            <person name="Herpoel-Gimbert I."/>
            <person name="Ruiz-Duenas F.J."/>
            <person name="Chevret D."/>
            <person name="Hainaut M."/>
            <person name="Lin J."/>
            <person name="Wang M."/>
            <person name="Pangilinan J."/>
            <person name="Lipzen A."/>
            <person name="Lesage-Meessen L."/>
            <person name="Navarro D."/>
            <person name="Riley R."/>
            <person name="Grigoriev I.V."/>
            <person name="Zhou S."/>
            <person name="Raouche S."/>
            <person name="Rosso M.N."/>
        </authorList>
    </citation>
    <scope>NUCLEOTIDE SEQUENCE [LARGE SCALE GENOMIC DNA]</scope>
    <source>
        <strain evidence="2 3">BRFM 1820</strain>
    </source>
</reference>
<protein>
    <submittedName>
        <fullName evidence="2">Uncharacterized protein</fullName>
    </submittedName>
</protein>
<dbReference type="AlphaFoldDB" id="A0A371CH50"/>
<feature type="compositionally biased region" description="Polar residues" evidence="1">
    <location>
        <begin position="408"/>
        <end position="423"/>
    </location>
</feature>
<dbReference type="OrthoDB" id="2758439at2759"/>
<feature type="compositionally biased region" description="Pro residues" evidence="1">
    <location>
        <begin position="453"/>
        <end position="462"/>
    </location>
</feature>
<feature type="region of interest" description="Disordered" evidence="1">
    <location>
        <begin position="446"/>
        <end position="474"/>
    </location>
</feature>
<accession>A0A371CH50</accession>
<sequence length="598" mass="65901">MLVPGFKHMATIVGDLSSPSGLPNEEVLAAWERWTQIGRQPPSTLNPWNIHQPYLNDFFDTEIRQVVLDYQPVSTYDALLTQHKCACYEVFCHAYPDNWQNILNMYEEIQTIEKGFTTIGHRNKLFNRIHDLLISFARRYTTLYGFEAAILIASNLPASDQGLATLYTTQHAEQFFNSQLDQDDQITTESFQQFICSSYASASAQEHPVDSDTQADATNMHAREQDDTADEQAGVPDDPSQKAGVSRYQRLNVIKQRLRTMFEAAGGELPDKGINKRWPCALNAGDDKLRHRFIGPADLGHNLDSLMQPEPPELITVATGVLRTPSLSQLSQDRPPTPALTYTERQPEVNPPFSASILQHGASNGLWHRPSHPPPAVTAQTFDAHRPEDMAPSAHALQHGASNGLGRSRSQFPQNRSPANAAQTCDKGQPEAMAPSVNALQHRALNGLAGSPSQPPQAPPSAPAASMFEQCQHQAPARDPLANALQHIAPVGNSHSQILHPQVPAPAPAAPMFNYRQFQLPALYEKDVLAGDALRPCPQLLPLIQQQPQIPAHLANAALQPRAVVGAAVQRVLVFMLGTRLLSRGMLLLNSELYLRFL</sequence>
<feature type="region of interest" description="Disordered" evidence="1">
    <location>
        <begin position="398"/>
        <end position="430"/>
    </location>
</feature>
<dbReference type="Proteomes" id="UP000256964">
    <property type="component" value="Unassembled WGS sequence"/>
</dbReference>
<dbReference type="EMBL" id="KZ857717">
    <property type="protein sequence ID" value="RDX39610.1"/>
    <property type="molecule type" value="Genomic_DNA"/>
</dbReference>